<dbReference type="Proteomes" id="UP000694726">
    <property type="component" value="Unplaced"/>
</dbReference>
<feature type="compositionally biased region" description="Basic and acidic residues" evidence="3">
    <location>
        <begin position="61"/>
        <end position="71"/>
    </location>
</feature>
<evidence type="ECO:0000256" key="2">
    <source>
        <dbReference type="SAM" id="Coils"/>
    </source>
</evidence>
<keyword evidence="1 2" id="KW-0175">Coiled coil</keyword>
<protein>
    <submittedName>
        <fullName evidence="4">Filamin A interacting protein 1</fullName>
    </submittedName>
</protein>
<dbReference type="Ensembl" id="ENSSSCT00065074136.1">
    <property type="protein sequence ID" value="ENSSSCP00065032295.1"/>
    <property type="gene ID" value="ENSSSCG00065054111.1"/>
</dbReference>
<dbReference type="Proteomes" id="UP000694725">
    <property type="component" value="Unplaced"/>
</dbReference>
<feature type="compositionally biased region" description="Low complexity" evidence="3">
    <location>
        <begin position="981"/>
        <end position="994"/>
    </location>
</feature>
<proteinExistence type="predicted"/>
<accession>A0A8D0JBH4</accession>
<name>A0A8D0JBH4_PIG</name>
<dbReference type="Proteomes" id="UP000694727">
    <property type="component" value="Unplaced"/>
</dbReference>
<sequence length="1033" mass="117444">MRSQNQGGESPSNGHGSCPKSSIISNVDGKSLSEDTKKKNKSNRKEDDVMASGTVKRHLKPSGDSERKNKKSLELSKEDLIQLLSIMEGELQVEDELVKLKSFALMLVDERQMHIEQLGLQSQKVQDLTQKLREEEEKLKAITSKSKEDRQKLLKLEVDFEHKASRFSQEHEEMNAKLVNQESHNRQLRLKVVGLTQRIEELEETNRNLQKAEEELQELRDKIAKGECGNSTLMAEVENLRKRVLEMEGKDEEITKTESQCRELRKKLQEEEHHSRELKLEVEKLQKRMSELEKLEEAFSKSKSECTQLHLNLEKEKNLTKDLLNELEVVKSRVKELECSESRLEKAELSLKDDLTKLKSFTVMLVDERKNMMEKIKQEERKVDGLNKNFKVEQGKVMDVTEKLIEESKKLLKLKSEMEEKVYNLTKERDELLGKLKSEEEKSSELSCSVDLLKKRLDGIEEVEREITRGRSRKGPELTCPEDNKIKELTLEIERLKKRLQQLEVVEGDLMKTEDEYDQLEQKFRTEQDKANFLSQQLEEIKHQMAKNKAIEKGEAVSQEAELRHRFRLEEAKSRDLKAEVQALKEKIHELMNKEDQLSQLQVDYSVLQQRFMEEENKNKNMGQEVLHLTKELELSKRYSRALRPSVNGRRMVDIPVTSTGVQTDAVSSEAAEEETPAVFIRKSFQEENHIMSNLRQVGLKKPMERSSVLDRYPPAANELTMRKSWIPWMRKRENGPPMTPEKGPRTNPSPGHPGELVLSPKQGQPLHIRVTPDHENSTATLEITSPTAEEFFSSTTVIPTLGNQKPRITIIPSPNVMSQKQKSGDATLGTERDTSPVTITTFSREKAPESGRGAFADRPTSPIQIMTVSTAAAPAEIIPPEPQEMPMGRTVLKVTPEKQTVPAPVRKYNSNANIITTEDNKIHIHLGSQFKRSPGTSAEGASPVITVRPVSVTAEKEVATGTVLRSPRNHLSSRPGASKVTSTITITPVTTSSARGTQSVSGPDGSSQRPTPTRIPMSKESIIIHQLRMSSR</sequence>
<feature type="coiled-coil region" evidence="2">
    <location>
        <begin position="118"/>
        <end position="442"/>
    </location>
</feature>
<dbReference type="PANTHER" id="PTHR23166:SF3">
    <property type="entry name" value="FILAMIN-A-INTERACTING PROTEIN 1"/>
    <property type="match status" value="1"/>
</dbReference>
<organism evidence="4 5">
    <name type="scientific">Sus scrofa</name>
    <name type="common">Pig</name>
    <dbReference type="NCBI Taxonomy" id="9823"/>
    <lineage>
        <taxon>Eukaryota</taxon>
        <taxon>Metazoa</taxon>
        <taxon>Chordata</taxon>
        <taxon>Craniata</taxon>
        <taxon>Vertebrata</taxon>
        <taxon>Euteleostomi</taxon>
        <taxon>Mammalia</taxon>
        <taxon>Eutheria</taxon>
        <taxon>Laurasiatheria</taxon>
        <taxon>Artiodactyla</taxon>
        <taxon>Suina</taxon>
        <taxon>Suidae</taxon>
        <taxon>Sus</taxon>
    </lineage>
</organism>
<feature type="compositionally biased region" description="Polar residues" evidence="3">
    <location>
        <begin position="995"/>
        <end position="1012"/>
    </location>
</feature>
<feature type="coiled-coil region" evidence="2">
    <location>
        <begin position="486"/>
        <end position="618"/>
    </location>
</feature>
<dbReference type="Ensembl" id="ENSSSCT00015001913.1">
    <property type="protein sequence ID" value="ENSSSCP00015000569.1"/>
    <property type="gene ID" value="ENSSSCG00015001587.1"/>
</dbReference>
<feature type="region of interest" description="Disordered" evidence="3">
    <location>
        <begin position="731"/>
        <end position="756"/>
    </location>
</feature>
<evidence type="ECO:0000256" key="1">
    <source>
        <dbReference type="ARBA" id="ARBA00023054"/>
    </source>
</evidence>
<reference evidence="4" key="1">
    <citation type="submission" date="2025-05" db="UniProtKB">
        <authorList>
            <consortium name="Ensembl"/>
        </authorList>
    </citation>
    <scope>IDENTIFICATION</scope>
</reference>
<gene>
    <name evidence="4" type="primary">FILIP1</name>
</gene>
<evidence type="ECO:0000256" key="3">
    <source>
        <dbReference type="SAM" id="MobiDB-lite"/>
    </source>
</evidence>
<dbReference type="AlphaFoldDB" id="A0A8D0JBH4"/>
<dbReference type="InterPro" id="IPR050719">
    <property type="entry name" value="Cortactin-Actin_Reg"/>
</dbReference>
<dbReference type="Ensembl" id="ENSSSCT00025023812.1">
    <property type="protein sequence ID" value="ENSSSCP00025010016.1"/>
    <property type="gene ID" value="ENSSSCG00025017589.1"/>
</dbReference>
<evidence type="ECO:0000313" key="4">
    <source>
        <dbReference type="Ensembl" id="ENSSSCP00025010016.1"/>
    </source>
</evidence>
<feature type="region of interest" description="Disordered" evidence="3">
    <location>
        <begin position="1"/>
        <end position="71"/>
    </location>
</feature>
<feature type="compositionally biased region" description="Polar residues" evidence="3">
    <location>
        <begin position="1"/>
        <end position="25"/>
    </location>
</feature>
<feature type="region of interest" description="Disordered" evidence="3">
    <location>
        <begin position="966"/>
        <end position="1020"/>
    </location>
</feature>
<feature type="compositionally biased region" description="Basic and acidic residues" evidence="3">
    <location>
        <begin position="31"/>
        <end position="48"/>
    </location>
</feature>
<dbReference type="PANTHER" id="PTHR23166">
    <property type="entry name" value="FILAMIN/GPBP-INTERACTING PROTEIN"/>
    <property type="match status" value="1"/>
</dbReference>
<evidence type="ECO:0000313" key="5">
    <source>
        <dbReference type="Proteomes" id="UP000694727"/>
    </source>
</evidence>